<organism evidence="3 4">
    <name type="scientific">Prevotella intermedia</name>
    <dbReference type="NCBI Taxonomy" id="28131"/>
    <lineage>
        <taxon>Bacteria</taxon>
        <taxon>Pseudomonadati</taxon>
        <taxon>Bacteroidota</taxon>
        <taxon>Bacteroidia</taxon>
        <taxon>Bacteroidales</taxon>
        <taxon>Prevotellaceae</taxon>
        <taxon>Prevotella</taxon>
    </lineage>
</organism>
<dbReference type="InterPro" id="IPR026866">
    <property type="entry name" value="CR006_AAA"/>
</dbReference>
<name>A0A0T7APT9_PREIN</name>
<dbReference type="Gene3D" id="3.40.50.300">
    <property type="entry name" value="P-loop containing nucleotide triphosphate hydrolases"/>
    <property type="match status" value="1"/>
</dbReference>
<accession>A0A0T7APT9</accession>
<evidence type="ECO:0000313" key="4">
    <source>
        <dbReference type="Proteomes" id="UP000217431"/>
    </source>
</evidence>
<dbReference type="Proteomes" id="UP000217431">
    <property type="component" value="Chromosome II"/>
</dbReference>
<dbReference type="RefSeq" id="WP_096409144.1">
    <property type="nucleotide sequence ID" value="NZ_AP014598.1"/>
</dbReference>
<proteinExistence type="predicted"/>
<evidence type="ECO:0000313" key="3">
    <source>
        <dbReference type="EMBL" id="BAU19130.1"/>
    </source>
</evidence>
<dbReference type="AlphaFoldDB" id="A0A0T7APT9"/>
<evidence type="ECO:0000256" key="1">
    <source>
        <dbReference type="SAM" id="Coils"/>
    </source>
</evidence>
<feature type="domain" description="Protein CR006 P-loop" evidence="2">
    <location>
        <begin position="14"/>
        <end position="726"/>
    </location>
</feature>
<gene>
    <name evidence="3" type="ORF">PIOMA14_II_0626</name>
</gene>
<sequence>MFENFKKLTIKGGCFQDETELELFKKDAVSIIYGRNGSGKTTIAYSIDELSKNDEEKSDDFTVTSDTVIPEDKKNSIFIFNEDFIQKQVRIEKEGINTIVMLGEQVELDAQIKAKQIELNTKEEEYNKLNEEKEKYENEKENISPLFYFKQIRNVLRADKGWADIDRDLKGNTLKSHIKDDVIETIMNLEEPKETYDQLKEKVSADLKLYKETNNAQRLEWERPQQIVPEQLKPLGDLLSKQLDTPILSDREKRLMNLLESHPEHSREETKTLLAENWTFCPTCLREITEQDKDYITKTLTRILSEEANKYQSSLQKMLETYDFVKMEQPEFTGGLNEREINSVLTAKENLNDILKKAHDKIIQRKNHIYESIQNPFSEDEYKEYTEAVAAWKNALNILDECVKRFNESVDKHAKLYNQVRSGNNKLARKHLALQLSSYKKAKENKYENARKRKEKSDECEKVRGEIKQLIAQKERTDIALDYINNELQYVFYSKRKMKLEPGDGCYKLKVNGRAVKPKKISIGERNVLGLCYFFAKLFGGKTETNKYAFEYLIVIDDPISSFDYGNRVGVMSLLRFQFNNILKGNPNSRILVMSHDLYSVFDLMKIRNDITNERNPFFIELANNQLKEHKKRNEYEKLLQNVYSYAANTYKDEFDETSEIGIGNIMRRMLEAFSTFCYGVSFEKMVRRDDVLELIPKEKQSYYGNFMYRLTLNSESHMEENMYTLNSITTYFTKDEKVQTAKSVLLFLLYINRQHLAAYLKEEELNEIEGWKTEENRWIINT</sequence>
<keyword evidence="1" id="KW-0175">Coiled coil</keyword>
<dbReference type="InterPro" id="IPR027417">
    <property type="entry name" value="P-loop_NTPase"/>
</dbReference>
<feature type="coiled-coil region" evidence="1">
    <location>
        <begin position="105"/>
        <end position="142"/>
    </location>
</feature>
<dbReference type="Pfam" id="PF13166">
    <property type="entry name" value="AAA_13"/>
    <property type="match status" value="1"/>
</dbReference>
<dbReference type="EMBL" id="AP014598">
    <property type="protein sequence ID" value="BAU19130.1"/>
    <property type="molecule type" value="Genomic_DNA"/>
</dbReference>
<reference evidence="3 4" key="1">
    <citation type="journal article" date="2016" name="DNA Res.">
        <title>The complete genome sequencing of Prevotella intermedia strain OMA14 and a subsequent fine-scale, intra-species genomic comparison reveal an unusual amplification of conjugative and mobile transposons and identify a novel Prevotella-lineage-specific repeat.</title>
        <authorList>
            <person name="Naito M."/>
            <person name="Ogura Y."/>
            <person name="Itoh T."/>
            <person name="Shoji M."/>
            <person name="Okamoto M."/>
            <person name="Hayashi T."/>
            <person name="Nakayama K."/>
        </authorList>
    </citation>
    <scope>NUCLEOTIDE SEQUENCE [LARGE SCALE GENOMIC DNA]</scope>
    <source>
        <strain evidence="3 4">OMA14</strain>
    </source>
</reference>
<protein>
    <recommendedName>
        <fullName evidence="2">Protein CR006 P-loop domain-containing protein</fullName>
    </recommendedName>
</protein>
<dbReference type="SUPFAM" id="SSF52540">
    <property type="entry name" value="P-loop containing nucleoside triphosphate hydrolases"/>
    <property type="match status" value="1"/>
</dbReference>
<evidence type="ECO:0000259" key="2">
    <source>
        <dbReference type="Pfam" id="PF13166"/>
    </source>
</evidence>